<dbReference type="EMBL" id="FNNU01000007">
    <property type="protein sequence ID" value="SDX87529.1"/>
    <property type="molecule type" value="Genomic_DNA"/>
</dbReference>
<evidence type="ECO:0000256" key="6">
    <source>
        <dbReference type="ARBA" id="ARBA00023004"/>
    </source>
</evidence>
<dbReference type="InterPro" id="IPR017896">
    <property type="entry name" value="4Fe4S_Fe-S-bd"/>
</dbReference>
<comment type="subunit">
    <text evidence="8">The complex is composed of six subunits: RnfA, RnfB, RnfC, RnfD, RnfE and RnfG.</text>
</comment>
<evidence type="ECO:0000256" key="3">
    <source>
        <dbReference type="ARBA" id="ARBA00022723"/>
    </source>
</evidence>
<dbReference type="Gene3D" id="3.40.50.11540">
    <property type="entry name" value="NADH-ubiquinone oxidoreductase 51kDa subunit"/>
    <property type="match status" value="1"/>
</dbReference>
<feature type="binding site" evidence="8">
    <location>
        <position position="377"/>
    </location>
    <ligand>
        <name>[4Fe-4S] cluster</name>
        <dbReference type="ChEBI" id="CHEBI:49883"/>
        <label>2</label>
    </ligand>
</feature>
<feature type="binding site" evidence="8">
    <location>
        <position position="373"/>
    </location>
    <ligand>
        <name>[4Fe-4S] cluster</name>
        <dbReference type="ChEBI" id="CHEBI:49883"/>
        <label>1</label>
    </ligand>
</feature>
<dbReference type="Pfam" id="PF13187">
    <property type="entry name" value="Fer4_9"/>
    <property type="match status" value="1"/>
</dbReference>
<feature type="binding site" evidence="8">
    <location>
        <position position="370"/>
    </location>
    <ligand>
        <name>[4Fe-4S] cluster</name>
        <dbReference type="ChEBI" id="CHEBI:49883"/>
        <label>1</label>
    </ligand>
</feature>
<evidence type="ECO:0000256" key="4">
    <source>
        <dbReference type="ARBA" id="ARBA00022737"/>
    </source>
</evidence>
<evidence type="ECO:0000256" key="2">
    <source>
        <dbReference type="ARBA" id="ARBA00022485"/>
    </source>
</evidence>
<gene>
    <name evidence="8" type="primary">rnfC</name>
    <name evidence="11" type="ORF">SAMN05216287_3978</name>
</gene>
<dbReference type="SUPFAM" id="SSF142019">
    <property type="entry name" value="Nqo1 FMN-binding domain-like"/>
    <property type="match status" value="1"/>
</dbReference>
<dbReference type="OrthoDB" id="9767754at2"/>
<feature type="binding site" evidence="8">
    <location>
        <position position="409"/>
    </location>
    <ligand>
        <name>[4Fe-4S] cluster</name>
        <dbReference type="ChEBI" id="CHEBI:49883"/>
        <label>2</label>
    </ligand>
</feature>
<dbReference type="PANTHER" id="PTHR43034">
    <property type="entry name" value="ION-TRANSLOCATING OXIDOREDUCTASE COMPLEX SUBUNIT C"/>
    <property type="match status" value="1"/>
</dbReference>
<evidence type="ECO:0000313" key="12">
    <source>
        <dbReference type="Proteomes" id="UP000243778"/>
    </source>
</evidence>
<keyword evidence="12" id="KW-1185">Reference proteome</keyword>
<keyword evidence="3 8" id="KW-0479">Metal-binding</keyword>
<dbReference type="Pfam" id="PF13375">
    <property type="entry name" value="RnfC_N"/>
    <property type="match status" value="1"/>
</dbReference>
<feature type="domain" description="4Fe-4S ferredoxin-type" evidence="10">
    <location>
        <begin position="358"/>
        <end position="387"/>
    </location>
</feature>
<feature type="binding site" evidence="8">
    <location>
        <position position="367"/>
    </location>
    <ligand>
        <name>[4Fe-4S] cluster</name>
        <dbReference type="ChEBI" id="CHEBI:49883"/>
        <label>1</label>
    </ligand>
</feature>
<evidence type="ECO:0000256" key="7">
    <source>
        <dbReference type="ARBA" id="ARBA00023014"/>
    </source>
</evidence>
<evidence type="ECO:0000256" key="8">
    <source>
        <dbReference type="HAMAP-Rule" id="MF_00461"/>
    </source>
</evidence>
<dbReference type="PANTHER" id="PTHR43034:SF2">
    <property type="entry name" value="ION-TRANSLOCATING OXIDOREDUCTASE COMPLEX SUBUNIT C"/>
    <property type="match status" value="1"/>
</dbReference>
<dbReference type="GO" id="GO:0046872">
    <property type="term" value="F:metal ion binding"/>
    <property type="evidence" value="ECO:0007669"/>
    <property type="project" value="UniProtKB-KW"/>
</dbReference>
<dbReference type="GO" id="GO:0022900">
    <property type="term" value="P:electron transport chain"/>
    <property type="evidence" value="ECO:0007669"/>
    <property type="project" value="UniProtKB-UniRule"/>
</dbReference>
<keyword evidence="5 8" id="KW-0249">Electron transport</keyword>
<dbReference type="Pfam" id="PF10531">
    <property type="entry name" value="SLBB"/>
    <property type="match status" value="1"/>
</dbReference>
<dbReference type="Gene3D" id="3.30.70.20">
    <property type="match status" value="1"/>
</dbReference>
<dbReference type="InterPro" id="IPR010208">
    <property type="entry name" value="Ion_transpt_RnfC/RsxC"/>
</dbReference>
<dbReference type="InterPro" id="IPR017900">
    <property type="entry name" value="4Fe4S_Fe_S_CS"/>
</dbReference>
<feature type="binding site" evidence="8">
    <location>
        <position position="406"/>
    </location>
    <ligand>
        <name>[4Fe-4S] cluster</name>
        <dbReference type="ChEBI" id="CHEBI:49883"/>
        <label>2</label>
    </ligand>
</feature>
<dbReference type="Proteomes" id="UP000243778">
    <property type="component" value="Unassembled WGS sequence"/>
</dbReference>
<comment type="similarity">
    <text evidence="8">Belongs to the 4Fe4S bacterial-type ferredoxin family. RnfC subfamily.</text>
</comment>
<evidence type="ECO:0000313" key="11">
    <source>
        <dbReference type="EMBL" id="SDX87529.1"/>
    </source>
</evidence>
<dbReference type="InterPro" id="IPR019554">
    <property type="entry name" value="Soluble_ligand-bd"/>
</dbReference>
<comment type="function">
    <text evidence="8">Part of a membrane-bound complex that couples electron transfer with translocation of ions across the membrane.</text>
</comment>
<feature type="domain" description="4Fe-4S ferredoxin-type" evidence="10">
    <location>
        <begin position="397"/>
        <end position="426"/>
    </location>
</feature>
<dbReference type="PROSITE" id="PS00198">
    <property type="entry name" value="4FE4S_FER_1"/>
    <property type="match status" value="1"/>
</dbReference>
<proteinExistence type="inferred from homology"/>
<dbReference type="PROSITE" id="PS51379">
    <property type="entry name" value="4FE4S_FER_2"/>
    <property type="match status" value="2"/>
</dbReference>
<keyword evidence="8" id="KW-0997">Cell inner membrane</keyword>
<evidence type="ECO:0000256" key="9">
    <source>
        <dbReference type="SAM" id="MobiDB-lite"/>
    </source>
</evidence>
<dbReference type="NCBIfam" id="TIGR01945">
    <property type="entry name" value="rnfC"/>
    <property type="match status" value="1"/>
</dbReference>
<dbReference type="EC" id="7.-.-.-" evidence="8"/>
<dbReference type="RefSeq" id="WP_090231387.1">
    <property type="nucleotide sequence ID" value="NZ_FNNU01000007.1"/>
</dbReference>
<dbReference type="Pfam" id="PF01512">
    <property type="entry name" value="Complex1_51K"/>
    <property type="match status" value="1"/>
</dbReference>
<dbReference type="GO" id="GO:0009055">
    <property type="term" value="F:electron transfer activity"/>
    <property type="evidence" value="ECO:0007669"/>
    <property type="project" value="InterPro"/>
</dbReference>
<keyword evidence="7 8" id="KW-0411">Iron-sulfur</keyword>
<keyword evidence="8" id="KW-1278">Translocase</keyword>
<feature type="binding site" evidence="8">
    <location>
        <position position="416"/>
    </location>
    <ligand>
        <name>[4Fe-4S] cluster</name>
        <dbReference type="ChEBI" id="CHEBI:49883"/>
        <label>1</label>
    </ligand>
</feature>
<protein>
    <recommendedName>
        <fullName evidence="8">Ion-translocating oxidoreductase complex subunit C</fullName>
        <ecNumber evidence="8">7.-.-.-</ecNumber>
    </recommendedName>
    <alternativeName>
        <fullName evidence="8">Rnf electron transport complex subunit C</fullName>
    </alternativeName>
</protein>
<dbReference type="HAMAP" id="MF_00461">
    <property type="entry name" value="RsxC_RnfC"/>
    <property type="match status" value="1"/>
</dbReference>
<comment type="subcellular location">
    <subcellularLocation>
        <location evidence="8">Cell inner membrane</location>
        <topology evidence="8">Peripheral membrane protein</topology>
    </subcellularLocation>
</comment>
<keyword evidence="6 8" id="KW-0408">Iron</keyword>
<keyword evidence="8" id="KW-1003">Cell membrane</keyword>
<keyword evidence="2 8" id="KW-0004">4Fe-4S</keyword>
<dbReference type="GO" id="GO:0051539">
    <property type="term" value="F:4 iron, 4 sulfur cluster binding"/>
    <property type="evidence" value="ECO:0007669"/>
    <property type="project" value="UniProtKB-KW"/>
</dbReference>
<keyword evidence="4 8" id="KW-0677">Repeat</keyword>
<dbReference type="InterPro" id="IPR026902">
    <property type="entry name" value="RnfC_N"/>
</dbReference>
<sequence length="479" mass="51060">MKWNRWRGGVHPAGRKEESSAQPIRRLPLPELLFIPLQQHVGEMAMPVVGVGQRVLKGQLLAAGQGNISAPLHAPTSGLVRALGEYSAPHPSGLPLPTLVLEVDGDDRWADLEVAADPFALAPEDVCRRVGEAGIVGLGGATFPSAVKLELSLRRGIDTLVINGGECEPYLTSDDLLMRERAAEVITGARLIRHAVQARQVLLGVEDNKPEALAALRLAALGTEVEVQSVPSRYPMGSDKQLVKWLTGREIPAGGRAADAGVLVHNVATAYSVARALVHGQPLVSRIVTLAGGAMAHPGNWEVPFGTLISRLIEGAGGYLQTPARLVMGGPMMGMQLPRADVPVVKGCSGVLALSAAEVAERAPEPCVRCANCVRGCPQGLMPLEMAAYIRNGDLKGAQALGLKDCIGCGACSYICPSNIPLTHYFNYARNELATMARQQRKLDATRRLAEQREARFAREQARLAARRAAAMAQTEKSQ</sequence>
<dbReference type="STRING" id="1007099.SAMN05216287_3978"/>
<evidence type="ECO:0000256" key="5">
    <source>
        <dbReference type="ARBA" id="ARBA00022982"/>
    </source>
</evidence>
<dbReference type="InterPro" id="IPR011538">
    <property type="entry name" value="Nuo51_FMN-bd"/>
</dbReference>
<feature type="region of interest" description="Disordered" evidence="9">
    <location>
        <begin position="1"/>
        <end position="22"/>
    </location>
</feature>
<organism evidence="11 12">
    <name type="scientific">Pseudomonas kuykendallii</name>
    <dbReference type="NCBI Taxonomy" id="1007099"/>
    <lineage>
        <taxon>Bacteria</taxon>
        <taxon>Pseudomonadati</taxon>
        <taxon>Pseudomonadota</taxon>
        <taxon>Gammaproteobacteria</taxon>
        <taxon>Pseudomonadales</taxon>
        <taxon>Pseudomonadaceae</taxon>
        <taxon>Pseudomonas</taxon>
    </lineage>
</organism>
<dbReference type="GO" id="GO:0005886">
    <property type="term" value="C:plasma membrane"/>
    <property type="evidence" value="ECO:0007669"/>
    <property type="project" value="UniProtKB-SubCell"/>
</dbReference>
<name>A0A1H3FBK0_9PSED</name>
<dbReference type="AlphaFoldDB" id="A0A1H3FBK0"/>
<evidence type="ECO:0000256" key="1">
    <source>
        <dbReference type="ARBA" id="ARBA00022448"/>
    </source>
</evidence>
<keyword evidence="1 8" id="KW-0813">Transport</keyword>
<evidence type="ECO:0000259" key="10">
    <source>
        <dbReference type="PROSITE" id="PS51379"/>
    </source>
</evidence>
<reference evidence="12" key="1">
    <citation type="submission" date="2016-10" db="EMBL/GenBank/DDBJ databases">
        <authorList>
            <person name="Varghese N."/>
            <person name="Submissions S."/>
        </authorList>
    </citation>
    <scope>NUCLEOTIDE SEQUENCE [LARGE SCALE GENOMIC DNA]</scope>
    <source>
        <strain evidence="12">NRRL B-59562</strain>
    </source>
</reference>
<keyword evidence="8" id="KW-0472">Membrane</keyword>
<feature type="binding site" evidence="8">
    <location>
        <position position="412"/>
    </location>
    <ligand>
        <name>[4Fe-4S] cluster</name>
        <dbReference type="ChEBI" id="CHEBI:49883"/>
        <label>2</label>
    </ligand>
</feature>
<accession>A0A1H3FBK0</accession>
<dbReference type="SUPFAM" id="SSF46548">
    <property type="entry name" value="alpha-helical ferredoxin"/>
    <property type="match status" value="1"/>
</dbReference>
<comment type="cofactor">
    <cofactor evidence="8">
        <name>[4Fe-4S] cluster</name>
        <dbReference type="ChEBI" id="CHEBI:49883"/>
    </cofactor>
    <text evidence="8">Binds 2 [4Fe-4S] clusters per subunit.</text>
</comment>
<dbReference type="InterPro" id="IPR037225">
    <property type="entry name" value="Nuo51_FMN-bd_sf"/>
</dbReference>
<dbReference type="NCBIfam" id="NF003454">
    <property type="entry name" value="PRK05035.1"/>
    <property type="match status" value="1"/>
</dbReference>